<name>A0AAD9X9X7_9ROSI</name>
<sequence length="117" mass="13378">MKSKQRTDTNFKPEKYSSLPLIFIFILSSFSLHLLLKRNPPSTKQSSLLFQPRSNSDQAPPSFILRSEMKIEDPTRFVSLMRRDRMGGSGSDEMEGMGLVLIAADLVPLMAVWSWWL</sequence>
<comment type="caution">
    <text evidence="3">The sequence shown here is derived from an EMBL/GenBank/DDBJ whole genome shotgun (WGS) entry which is preliminary data.</text>
</comment>
<evidence type="ECO:0000256" key="1">
    <source>
        <dbReference type="SAM" id="MobiDB-lite"/>
    </source>
</evidence>
<evidence type="ECO:0000256" key="2">
    <source>
        <dbReference type="SAM" id="Phobius"/>
    </source>
</evidence>
<dbReference type="AlphaFoldDB" id="A0AAD9X9X7"/>
<keyword evidence="2" id="KW-0472">Membrane</keyword>
<feature type="region of interest" description="Disordered" evidence="1">
    <location>
        <begin position="41"/>
        <end position="61"/>
    </location>
</feature>
<evidence type="ECO:0000313" key="4">
    <source>
        <dbReference type="Proteomes" id="UP001280121"/>
    </source>
</evidence>
<evidence type="ECO:0000313" key="3">
    <source>
        <dbReference type="EMBL" id="KAK2655163.1"/>
    </source>
</evidence>
<evidence type="ECO:0008006" key="5">
    <source>
        <dbReference type="Google" id="ProtNLM"/>
    </source>
</evidence>
<feature type="compositionally biased region" description="Polar residues" evidence="1">
    <location>
        <begin position="41"/>
        <end position="59"/>
    </location>
</feature>
<keyword evidence="2" id="KW-0812">Transmembrane</keyword>
<dbReference type="Proteomes" id="UP001280121">
    <property type="component" value="Unassembled WGS sequence"/>
</dbReference>
<gene>
    <name evidence="3" type="ORF">Ddye_008215</name>
</gene>
<organism evidence="3 4">
    <name type="scientific">Dipteronia dyeriana</name>
    <dbReference type="NCBI Taxonomy" id="168575"/>
    <lineage>
        <taxon>Eukaryota</taxon>
        <taxon>Viridiplantae</taxon>
        <taxon>Streptophyta</taxon>
        <taxon>Embryophyta</taxon>
        <taxon>Tracheophyta</taxon>
        <taxon>Spermatophyta</taxon>
        <taxon>Magnoliopsida</taxon>
        <taxon>eudicotyledons</taxon>
        <taxon>Gunneridae</taxon>
        <taxon>Pentapetalae</taxon>
        <taxon>rosids</taxon>
        <taxon>malvids</taxon>
        <taxon>Sapindales</taxon>
        <taxon>Sapindaceae</taxon>
        <taxon>Hippocastanoideae</taxon>
        <taxon>Acereae</taxon>
        <taxon>Dipteronia</taxon>
    </lineage>
</organism>
<keyword evidence="2" id="KW-1133">Transmembrane helix</keyword>
<feature type="transmembrane region" description="Helical" evidence="2">
    <location>
        <begin position="16"/>
        <end position="36"/>
    </location>
</feature>
<dbReference type="EMBL" id="JANJYI010000003">
    <property type="protein sequence ID" value="KAK2655163.1"/>
    <property type="molecule type" value="Genomic_DNA"/>
</dbReference>
<keyword evidence="4" id="KW-1185">Reference proteome</keyword>
<protein>
    <recommendedName>
        <fullName evidence="5">Transmembrane protein</fullName>
    </recommendedName>
</protein>
<proteinExistence type="predicted"/>
<accession>A0AAD9X9X7</accession>
<reference evidence="3" key="1">
    <citation type="journal article" date="2023" name="Plant J.">
        <title>Genome sequences and population genomics provide insights into the demographic history, inbreeding, and mutation load of two 'living fossil' tree species of Dipteronia.</title>
        <authorList>
            <person name="Feng Y."/>
            <person name="Comes H.P."/>
            <person name="Chen J."/>
            <person name="Zhu S."/>
            <person name="Lu R."/>
            <person name="Zhang X."/>
            <person name="Li P."/>
            <person name="Qiu J."/>
            <person name="Olsen K.M."/>
            <person name="Qiu Y."/>
        </authorList>
    </citation>
    <scope>NUCLEOTIDE SEQUENCE</scope>
    <source>
        <strain evidence="3">KIB01</strain>
    </source>
</reference>
<feature type="transmembrane region" description="Helical" evidence="2">
    <location>
        <begin position="96"/>
        <end position="116"/>
    </location>
</feature>